<gene>
    <name evidence="2" type="primary">CRBN_0</name>
    <name evidence="2" type="ORF">g.97589</name>
</gene>
<accession>A0A1D1XE89</accession>
<feature type="compositionally biased region" description="Basic and acidic residues" evidence="1">
    <location>
        <begin position="41"/>
        <end position="51"/>
    </location>
</feature>
<proteinExistence type="predicted"/>
<evidence type="ECO:0000256" key="1">
    <source>
        <dbReference type="SAM" id="MobiDB-lite"/>
    </source>
</evidence>
<dbReference type="AlphaFoldDB" id="A0A1D1XE89"/>
<feature type="region of interest" description="Disordered" evidence="1">
    <location>
        <begin position="38"/>
        <end position="78"/>
    </location>
</feature>
<sequence>GDPPFPPSFVPSPAPLSLYLSLCVFRAFQDKVIETLISPTEGRRKGGEGRSKGGSLASDMKNLYPKGKGKIHPSPSCPAAPGDPMAVLHLLPAAILALTAALGAEDREVL</sequence>
<protein>
    <submittedName>
        <fullName evidence="2">Protein cereblon</fullName>
    </submittedName>
</protein>
<organism evidence="2">
    <name type="scientific">Anthurium amnicola</name>
    <dbReference type="NCBI Taxonomy" id="1678845"/>
    <lineage>
        <taxon>Eukaryota</taxon>
        <taxon>Viridiplantae</taxon>
        <taxon>Streptophyta</taxon>
        <taxon>Embryophyta</taxon>
        <taxon>Tracheophyta</taxon>
        <taxon>Spermatophyta</taxon>
        <taxon>Magnoliopsida</taxon>
        <taxon>Liliopsida</taxon>
        <taxon>Araceae</taxon>
        <taxon>Pothoideae</taxon>
        <taxon>Potheae</taxon>
        <taxon>Anthurium</taxon>
    </lineage>
</organism>
<dbReference type="PANTHER" id="PTHR31903:SF4">
    <property type="entry name" value="OS11G0490300 PROTEIN"/>
    <property type="match status" value="1"/>
</dbReference>
<dbReference type="PANTHER" id="PTHR31903">
    <property type="entry name" value="F12F1.11-RELATED"/>
    <property type="match status" value="1"/>
</dbReference>
<evidence type="ECO:0000313" key="2">
    <source>
        <dbReference type="EMBL" id="JAT40626.1"/>
    </source>
</evidence>
<feature type="non-terminal residue" evidence="2">
    <location>
        <position position="1"/>
    </location>
</feature>
<feature type="non-terminal residue" evidence="2">
    <location>
        <position position="110"/>
    </location>
</feature>
<dbReference type="EMBL" id="GDJX01027310">
    <property type="protein sequence ID" value="JAT40626.1"/>
    <property type="molecule type" value="Transcribed_RNA"/>
</dbReference>
<name>A0A1D1XE89_9ARAE</name>
<reference evidence="2" key="1">
    <citation type="submission" date="2015-07" db="EMBL/GenBank/DDBJ databases">
        <title>Transcriptome Assembly of Anthurium amnicola.</title>
        <authorList>
            <person name="Suzuki J."/>
        </authorList>
    </citation>
    <scope>NUCLEOTIDE SEQUENCE</scope>
</reference>